<evidence type="ECO:0000259" key="3">
    <source>
        <dbReference type="SMART" id="SM00563"/>
    </source>
</evidence>
<dbReference type="CDD" id="cd07989">
    <property type="entry name" value="LPLAT_AGPAT-like"/>
    <property type="match status" value="1"/>
</dbReference>
<dbReference type="Proteomes" id="UP000275256">
    <property type="component" value="Unassembled WGS sequence"/>
</dbReference>
<dbReference type="SMART" id="SM00563">
    <property type="entry name" value="PlsC"/>
    <property type="match status" value="1"/>
</dbReference>
<dbReference type="Pfam" id="PF01553">
    <property type="entry name" value="Acyltransferase"/>
    <property type="match status" value="1"/>
</dbReference>
<keyword evidence="1 4" id="KW-0808">Transferase</keyword>
<accession>A0A3M0GNS0</accession>
<organism evidence="4 5">
    <name type="scientific">Tessaracoccus antarcticus</name>
    <dbReference type="NCBI Taxonomy" id="2479848"/>
    <lineage>
        <taxon>Bacteria</taxon>
        <taxon>Bacillati</taxon>
        <taxon>Actinomycetota</taxon>
        <taxon>Actinomycetes</taxon>
        <taxon>Propionibacteriales</taxon>
        <taxon>Propionibacteriaceae</taxon>
        <taxon>Tessaracoccus</taxon>
    </lineage>
</organism>
<evidence type="ECO:0000256" key="2">
    <source>
        <dbReference type="ARBA" id="ARBA00023315"/>
    </source>
</evidence>
<dbReference type="PANTHER" id="PTHR10434:SF55">
    <property type="entry name" value="POSSIBLE ACYLTRANSFERASE"/>
    <property type="match status" value="1"/>
</dbReference>
<dbReference type="OrthoDB" id="9806008at2"/>
<name>A0A3M0GNS0_9ACTN</name>
<gene>
    <name evidence="4" type="ORF">EAX62_12585</name>
</gene>
<keyword evidence="2 4" id="KW-0012">Acyltransferase</keyword>
<evidence type="ECO:0000256" key="1">
    <source>
        <dbReference type="ARBA" id="ARBA00022679"/>
    </source>
</evidence>
<comment type="caution">
    <text evidence="4">The sequence shown here is derived from an EMBL/GenBank/DDBJ whole genome shotgun (WGS) entry which is preliminary data.</text>
</comment>
<dbReference type="GO" id="GO:0005886">
    <property type="term" value="C:plasma membrane"/>
    <property type="evidence" value="ECO:0007669"/>
    <property type="project" value="TreeGrafter"/>
</dbReference>
<dbReference type="EMBL" id="REFW01000003">
    <property type="protein sequence ID" value="RMB58936.1"/>
    <property type="molecule type" value="Genomic_DNA"/>
</dbReference>
<dbReference type="SUPFAM" id="SSF69593">
    <property type="entry name" value="Glycerol-3-phosphate (1)-acyltransferase"/>
    <property type="match status" value="1"/>
</dbReference>
<dbReference type="PANTHER" id="PTHR10434">
    <property type="entry name" value="1-ACYL-SN-GLYCEROL-3-PHOSPHATE ACYLTRANSFERASE"/>
    <property type="match status" value="1"/>
</dbReference>
<dbReference type="GO" id="GO:0006654">
    <property type="term" value="P:phosphatidic acid biosynthetic process"/>
    <property type="evidence" value="ECO:0007669"/>
    <property type="project" value="TreeGrafter"/>
</dbReference>
<dbReference type="AlphaFoldDB" id="A0A3M0GNS0"/>
<evidence type="ECO:0000313" key="5">
    <source>
        <dbReference type="Proteomes" id="UP000275256"/>
    </source>
</evidence>
<reference evidence="4 5" key="1">
    <citation type="submission" date="2018-10" db="EMBL/GenBank/DDBJ databases">
        <title>Tessaracoccus antarcticuss sp. nov., isolated from sediment.</title>
        <authorList>
            <person name="Zhou L.Y."/>
            <person name="Du Z.J."/>
        </authorList>
    </citation>
    <scope>NUCLEOTIDE SEQUENCE [LARGE SCALE GENOMIC DNA]</scope>
    <source>
        <strain evidence="4 5">JDX10</strain>
    </source>
</reference>
<dbReference type="RefSeq" id="WP_121902054.1">
    <property type="nucleotide sequence ID" value="NZ_REFW01000003.1"/>
</dbReference>
<dbReference type="InterPro" id="IPR002123">
    <property type="entry name" value="Plipid/glycerol_acylTrfase"/>
</dbReference>
<dbReference type="GO" id="GO:0003841">
    <property type="term" value="F:1-acylglycerol-3-phosphate O-acyltransferase activity"/>
    <property type="evidence" value="ECO:0007669"/>
    <property type="project" value="TreeGrafter"/>
</dbReference>
<keyword evidence="5" id="KW-1185">Reference proteome</keyword>
<proteinExistence type="predicted"/>
<evidence type="ECO:0000313" key="4">
    <source>
        <dbReference type="EMBL" id="RMB58936.1"/>
    </source>
</evidence>
<protein>
    <submittedName>
        <fullName evidence="4">1-acyl-sn-glycerol-3-phosphate acyltransferase</fullName>
    </submittedName>
</protein>
<sequence length="265" mass="29589">MHEMSRPDADKPWRLPLRKVNTEKAPWVYRALVRAVRLVAPLLTRRHWSRQDLIPPDGGVLVVANHISNYDVLVLGEFLIWSGRWPRFLGKSEIFSAPVLGWVAHQCGQIPVLRNTKDAKQSLVFAKKALQDGQMVAMYPEGTITKDPDGWPMSGRRGAAMLALSTGVPVVPVGQIGAEEVLGGPTIQWGKLFSLRRRPVHVLAGEPVDLDRFRREGQDPSPETLELATVAIMDAVAALVEQLRDEQAPRGRWDMRVGARVPQKR</sequence>
<feature type="domain" description="Phospholipid/glycerol acyltransferase" evidence="3">
    <location>
        <begin position="60"/>
        <end position="178"/>
    </location>
</feature>